<dbReference type="EC" id="2.1.1.33" evidence="1"/>
<feature type="non-terminal residue" evidence="1">
    <location>
        <position position="207"/>
    </location>
</feature>
<name>A0ACC1HLN3_9FUNG</name>
<keyword evidence="2" id="KW-1185">Reference proteome</keyword>
<gene>
    <name evidence="1" type="primary">TRM8_6</name>
    <name evidence="1" type="ORF">EV182_007881</name>
</gene>
<keyword evidence="1" id="KW-0808">Transferase</keyword>
<reference evidence="1" key="1">
    <citation type="submission" date="2022-06" db="EMBL/GenBank/DDBJ databases">
        <title>Phylogenomic reconstructions and comparative analyses of Kickxellomycotina fungi.</title>
        <authorList>
            <person name="Reynolds N.K."/>
            <person name="Stajich J.E."/>
            <person name="Barry K."/>
            <person name="Grigoriev I.V."/>
            <person name="Crous P."/>
            <person name="Smith M.E."/>
        </authorList>
    </citation>
    <scope>NUCLEOTIDE SEQUENCE</scope>
    <source>
        <strain evidence="1">RSA 2271</strain>
    </source>
</reference>
<keyword evidence="1" id="KW-0489">Methyltransferase</keyword>
<dbReference type="EMBL" id="JAMZIH010003829">
    <property type="protein sequence ID" value="KAJ1676591.1"/>
    <property type="molecule type" value="Genomic_DNA"/>
</dbReference>
<evidence type="ECO:0000313" key="2">
    <source>
        <dbReference type="Proteomes" id="UP001145114"/>
    </source>
</evidence>
<dbReference type="Proteomes" id="UP001145114">
    <property type="component" value="Unassembled WGS sequence"/>
</dbReference>
<proteinExistence type="predicted"/>
<accession>A0ACC1HLN3</accession>
<organism evidence="1 2">
    <name type="scientific">Spiromyces aspiralis</name>
    <dbReference type="NCBI Taxonomy" id="68401"/>
    <lineage>
        <taxon>Eukaryota</taxon>
        <taxon>Fungi</taxon>
        <taxon>Fungi incertae sedis</taxon>
        <taxon>Zoopagomycota</taxon>
        <taxon>Kickxellomycotina</taxon>
        <taxon>Kickxellomycetes</taxon>
        <taxon>Kickxellales</taxon>
        <taxon>Kickxellaceae</taxon>
        <taxon>Spiromyces</taxon>
    </lineage>
</organism>
<protein>
    <submittedName>
        <fullName evidence="1">tRNA (Guanine-N(7)-)-methyltransferase (tRNA(m7G46)-methyltransferase)</fullName>
        <ecNumber evidence="1">2.1.1.33</ecNumber>
    </submittedName>
</protein>
<sequence>MVVTISTTLPFPPSPTSPADQDWAQLYPKFFEQHTDGEHPKVEFADIGCGFGGLLVSMAPLYPNTLMLGMEIRKKVVTYVQKRVDALRDIQTSLAERKARGEDIEMIDPTEKIRKENEQLEAEAQEQQQQRPKKKQKTGEGEQDEEGFRDNGEVNRLVPGGYQNISALRMNAMKYLPNFFEKGQLSKMFFLFADPHFKKRKHKARII</sequence>
<comment type="caution">
    <text evidence="1">The sequence shown here is derived from an EMBL/GenBank/DDBJ whole genome shotgun (WGS) entry which is preliminary data.</text>
</comment>
<evidence type="ECO:0000313" key="1">
    <source>
        <dbReference type="EMBL" id="KAJ1676591.1"/>
    </source>
</evidence>